<organism evidence="1 2">
    <name type="scientific">Halanaerobium polyolivorans</name>
    <dbReference type="NCBI Taxonomy" id="2886943"/>
    <lineage>
        <taxon>Bacteria</taxon>
        <taxon>Bacillati</taxon>
        <taxon>Bacillota</taxon>
        <taxon>Clostridia</taxon>
        <taxon>Halanaerobiales</taxon>
        <taxon>Halanaerobiaceae</taxon>
        <taxon>Halanaerobium</taxon>
    </lineage>
</organism>
<name>A0AAW4X0F3_9FIRM</name>
<evidence type="ECO:0000313" key="1">
    <source>
        <dbReference type="EMBL" id="MCC3145280.1"/>
    </source>
</evidence>
<evidence type="ECO:0000313" key="2">
    <source>
        <dbReference type="Proteomes" id="UP001199296"/>
    </source>
</evidence>
<protein>
    <submittedName>
        <fullName evidence="1">Uncharacterized protein</fullName>
    </submittedName>
</protein>
<dbReference type="EMBL" id="JAJFAT010000010">
    <property type="protein sequence ID" value="MCC3145280.1"/>
    <property type="molecule type" value="Genomic_DNA"/>
</dbReference>
<gene>
    <name evidence="1" type="ORF">LJ207_08090</name>
</gene>
<dbReference type="Proteomes" id="UP001199296">
    <property type="component" value="Unassembled WGS sequence"/>
</dbReference>
<comment type="caution">
    <text evidence="1">The sequence shown here is derived from an EMBL/GenBank/DDBJ whole genome shotgun (WGS) entry which is preliminary data.</text>
</comment>
<sequence>MDFSLKKVNEISRELAEFAELLEEMQKKSEFDKLKEDSNYSLEEKLKKVETDIEILRTGLMNDNISKKVNALKLEQLKKQHQKIHNYQ</sequence>
<reference evidence="1 2" key="1">
    <citation type="submission" date="2021-10" db="EMBL/GenBank/DDBJ databases">
        <authorList>
            <person name="Grouzdev D.S."/>
            <person name="Pantiukh K.S."/>
            <person name="Krutkina M.S."/>
        </authorList>
    </citation>
    <scope>NUCLEOTIDE SEQUENCE [LARGE SCALE GENOMIC DNA]</scope>
    <source>
        <strain evidence="1 2">Z-7514</strain>
    </source>
</reference>
<dbReference type="RefSeq" id="WP_229345889.1">
    <property type="nucleotide sequence ID" value="NZ_JAJFAT010000010.1"/>
</dbReference>
<dbReference type="AlphaFoldDB" id="A0AAW4X0F3"/>
<accession>A0AAW4X0F3</accession>
<keyword evidence="2" id="KW-1185">Reference proteome</keyword>
<proteinExistence type="predicted"/>